<evidence type="ECO:0000259" key="19">
    <source>
        <dbReference type="PROSITE" id="PS50113"/>
    </source>
</evidence>
<dbReference type="SUPFAM" id="SSF53850">
    <property type="entry name" value="Periplasmic binding protein-like II"/>
    <property type="match status" value="1"/>
</dbReference>
<dbReference type="SMART" id="SM00387">
    <property type="entry name" value="HATPase_c"/>
    <property type="match status" value="1"/>
</dbReference>
<dbReference type="InterPro" id="IPR005467">
    <property type="entry name" value="His_kinase_dom"/>
</dbReference>
<keyword evidence="9 15" id="KW-1133">Transmembrane helix</keyword>
<dbReference type="InterPro" id="IPR036890">
    <property type="entry name" value="HATPase_C_sf"/>
</dbReference>
<feature type="region of interest" description="Disordered" evidence="14">
    <location>
        <begin position="1615"/>
        <end position="1634"/>
    </location>
</feature>
<evidence type="ECO:0000259" key="18">
    <source>
        <dbReference type="PROSITE" id="PS50112"/>
    </source>
</evidence>
<evidence type="ECO:0000256" key="7">
    <source>
        <dbReference type="ARBA" id="ARBA00022741"/>
    </source>
</evidence>
<feature type="modified residue" description="Phosphohistidine" evidence="12">
    <location>
        <position position="1476"/>
    </location>
</feature>
<dbReference type="InterPro" id="IPR000014">
    <property type="entry name" value="PAS"/>
</dbReference>
<keyword evidence="5 13" id="KW-0597">Phosphoprotein</keyword>
<evidence type="ECO:0000256" key="6">
    <source>
        <dbReference type="ARBA" id="ARBA00022692"/>
    </source>
</evidence>
<dbReference type="CDD" id="cd13706">
    <property type="entry name" value="PBP2_HisK_like_1"/>
    <property type="match status" value="1"/>
</dbReference>
<feature type="modified residue" description="4-aspartylphosphate" evidence="13">
    <location>
        <position position="1177"/>
    </location>
</feature>
<dbReference type="SUPFAM" id="SSF55785">
    <property type="entry name" value="PYP-like sensor domain (PAS domain)"/>
    <property type="match status" value="3"/>
</dbReference>
<dbReference type="PROSITE" id="PS50112">
    <property type="entry name" value="PAS"/>
    <property type="match status" value="1"/>
</dbReference>
<dbReference type="Pfam" id="PF13426">
    <property type="entry name" value="PAS_9"/>
    <property type="match status" value="3"/>
</dbReference>
<evidence type="ECO:0000259" key="20">
    <source>
        <dbReference type="PROSITE" id="PS50894"/>
    </source>
</evidence>
<dbReference type="Gene3D" id="3.40.50.2300">
    <property type="match status" value="2"/>
</dbReference>
<dbReference type="InterPro" id="IPR000700">
    <property type="entry name" value="PAS-assoc_C"/>
</dbReference>
<dbReference type="SMART" id="SM00062">
    <property type="entry name" value="PBPb"/>
    <property type="match status" value="1"/>
</dbReference>
<dbReference type="PROSITE" id="PS50109">
    <property type="entry name" value="HIS_KIN"/>
    <property type="match status" value="1"/>
</dbReference>
<keyword evidence="4" id="KW-1003">Cell membrane</keyword>
<keyword evidence="8" id="KW-0067">ATP-binding</keyword>
<evidence type="ECO:0000256" key="15">
    <source>
        <dbReference type="SAM" id="Phobius"/>
    </source>
</evidence>
<dbReference type="InterPro" id="IPR003661">
    <property type="entry name" value="HisK_dim/P_dom"/>
</dbReference>
<dbReference type="CDD" id="cd16922">
    <property type="entry name" value="HATPase_EvgS-ArcB-TorS-like"/>
    <property type="match status" value="1"/>
</dbReference>
<dbReference type="PROSITE" id="PS50894">
    <property type="entry name" value="HPT"/>
    <property type="match status" value="1"/>
</dbReference>
<dbReference type="InterPro" id="IPR001610">
    <property type="entry name" value="PAC"/>
</dbReference>
<dbReference type="SMART" id="SM00091">
    <property type="entry name" value="PAS"/>
    <property type="match status" value="3"/>
</dbReference>
<dbReference type="EC" id="2.7.13.3" evidence="3"/>
<dbReference type="InterPro" id="IPR004358">
    <property type="entry name" value="Sig_transdc_His_kin-like_C"/>
</dbReference>
<feature type="transmembrane region" description="Helical" evidence="15">
    <location>
        <begin position="291"/>
        <end position="313"/>
    </location>
</feature>
<evidence type="ECO:0000256" key="1">
    <source>
        <dbReference type="ARBA" id="ARBA00000085"/>
    </source>
</evidence>
<feature type="domain" description="Histidine kinase" evidence="16">
    <location>
        <begin position="884"/>
        <end position="1105"/>
    </location>
</feature>
<dbReference type="SMART" id="SM00448">
    <property type="entry name" value="REC"/>
    <property type="match status" value="2"/>
</dbReference>
<comment type="subcellular location">
    <subcellularLocation>
        <location evidence="2">Cell membrane</location>
        <topology evidence="2">Multi-pass membrane protein</topology>
    </subcellularLocation>
</comment>
<keyword evidence="6 15" id="KW-0812">Transmembrane</keyword>
<evidence type="ECO:0000259" key="16">
    <source>
        <dbReference type="PROSITE" id="PS50109"/>
    </source>
</evidence>
<dbReference type="PROSITE" id="PS50113">
    <property type="entry name" value="PAC"/>
    <property type="match status" value="1"/>
</dbReference>
<dbReference type="Proteomes" id="UP001501788">
    <property type="component" value="Unassembled WGS sequence"/>
</dbReference>
<dbReference type="SMART" id="SM00086">
    <property type="entry name" value="PAC"/>
    <property type="match status" value="3"/>
</dbReference>
<organism evidence="21 22">
    <name type="scientific">Acidovorax lacteus</name>
    <dbReference type="NCBI Taxonomy" id="1924988"/>
    <lineage>
        <taxon>Bacteria</taxon>
        <taxon>Pseudomonadati</taxon>
        <taxon>Pseudomonadota</taxon>
        <taxon>Betaproteobacteria</taxon>
        <taxon>Burkholderiales</taxon>
        <taxon>Comamonadaceae</taxon>
        <taxon>Acidovorax</taxon>
    </lineage>
</organism>
<feature type="domain" description="HPt" evidence="20">
    <location>
        <begin position="1437"/>
        <end position="1531"/>
    </location>
</feature>
<protein>
    <recommendedName>
        <fullName evidence="3">histidine kinase</fullName>
        <ecNumber evidence="3">2.7.13.3</ecNumber>
    </recommendedName>
</protein>
<gene>
    <name evidence="21" type="ORF">GCM10023090_22330</name>
</gene>
<dbReference type="Pfam" id="PF00497">
    <property type="entry name" value="SBP_bac_3"/>
    <property type="match status" value="1"/>
</dbReference>
<dbReference type="SMART" id="SM00388">
    <property type="entry name" value="HisKA"/>
    <property type="match status" value="1"/>
</dbReference>
<evidence type="ECO:0000256" key="12">
    <source>
        <dbReference type="PROSITE-ProRule" id="PRU00110"/>
    </source>
</evidence>
<dbReference type="PANTHER" id="PTHR45339">
    <property type="entry name" value="HYBRID SIGNAL TRANSDUCTION HISTIDINE KINASE J"/>
    <property type="match status" value="1"/>
</dbReference>
<evidence type="ECO:0000256" key="9">
    <source>
        <dbReference type="ARBA" id="ARBA00022989"/>
    </source>
</evidence>
<proteinExistence type="predicted"/>
<dbReference type="Pfam" id="PF01627">
    <property type="entry name" value="Hpt"/>
    <property type="match status" value="1"/>
</dbReference>
<dbReference type="SMART" id="SM00073">
    <property type="entry name" value="HPT"/>
    <property type="match status" value="1"/>
</dbReference>
<keyword evidence="10" id="KW-0902">Two-component regulatory system</keyword>
<dbReference type="SUPFAM" id="SSF55874">
    <property type="entry name" value="ATPase domain of HSP90 chaperone/DNA topoisomerase II/histidine kinase"/>
    <property type="match status" value="1"/>
</dbReference>
<dbReference type="InterPro" id="IPR036641">
    <property type="entry name" value="HPT_dom_sf"/>
</dbReference>
<feature type="domain" description="PAC" evidence="19">
    <location>
        <begin position="690"/>
        <end position="741"/>
    </location>
</feature>
<feature type="domain" description="Response regulatory" evidence="17">
    <location>
        <begin position="1123"/>
        <end position="1244"/>
    </location>
</feature>
<dbReference type="Gene3D" id="3.30.450.20">
    <property type="entry name" value="PAS domain"/>
    <property type="match status" value="3"/>
</dbReference>
<dbReference type="InterPro" id="IPR003594">
    <property type="entry name" value="HATPase_dom"/>
</dbReference>
<keyword evidence="22" id="KW-1185">Reference proteome</keyword>
<comment type="caution">
    <text evidence="21">The sequence shown here is derived from an EMBL/GenBank/DDBJ whole genome shotgun (WGS) entry which is preliminary data.</text>
</comment>
<dbReference type="InterPro" id="IPR011006">
    <property type="entry name" value="CheY-like_superfamily"/>
</dbReference>
<feature type="domain" description="PAS" evidence="18">
    <location>
        <begin position="757"/>
        <end position="812"/>
    </location>
</feature>
<evidence type="ECO:0000256" key="2">
    <source>
        <dbReference type="ARBA" id="ARBA00004651"/>
    </source>
</evidence>
<dbReference type="NCBIfam" id="TIGR00229">
    <property type="entry name" value="sensory_box"/>
    <property type="match status" value="3"/>
</dbReference>
<dbReference type="InterPro" id="IPR001638">
    <property type="entry name" value="Solute-binding_3/MltF_N"/>
</dbReference>
<keyword evidence="11 15" id="KW-0472">Membrane</keyword>
<dbReference type="InterPro" id="IPR035965">
    <property type="entry name" value="PAS-like_dom_sf"/>
</dbReference>
<dbReference type="PROSITE" id="PS50110">
    <property type="entry name" value="RESPONSE_REGULATORY"/>
    <property type="match status" value="2"/>
</dbReference>
<evidence type="ECO:0000256" key="13">
    <source>
        <dbReference type="PROSITE-ProRule" id="PRU00169"/>
    </source>
</evidence>
<dbReference type="Pfam" id="PF00072">
    <property type="entry name" value="Response_reg"/>
    <property type="match status" value="2"/>
</dbReference>
<evidence type="ECO:0000256" key="11">
    <source>
        <dbReference type="ARBA" id="ARBA00023136"/>
    </source>
</evidence>
<evidence type="ECO:0000313" key="22">
    <source>
        <dbReference type="Proteomes" id="UP001501788"/>
    </source>
</evidence>
<dbReference type="SUPFAM" id="SSF47384">
    <property type="entry name" value="Homodimeric domain of signal transducing histidine kinase"/>
    <property type="match status" value="1"/>
</dbReference>
<evidence type="ECO:0000256" key="3">
    <source>
        <dbReference type="ARBA" id="ARBA00012438"/>
    </source>
</evidence>
<evidence type="ECO:0000313" key="21">
    <source>
        <dbReference type="EMBL" id="GAA4426384.1"/>
    </source>
</evidence>
<evidence type="ECO:0000259" key="17">
    <source>
        <dbReference type="PROSITE" id="PS50110"/>
    </source>
</evidence>
<dbReference type="Gene3D" id="3.40.190.10">
    <property type="entry name" value="Periplasmic binding protein-like II"/>
    <property type="match status" value="2"/>
</dbReference>
<accession>A0ABP8LCH6</accession>
<dbReference type="CDD" id="cd00082">
    <property type="entry name" value="HisKA"/>
    <property type="match status" value="1"/>
</dbReference>
<evidence type="ECO:0000256" key="5">
    <source>
        <dbReference type="ARBA" id="ARBA00022553"/>
    </source>
</evidence>
<keyword evidence="7" id="KW-0547">Nucleotide-binding</keyword>
<dbReference type="SUPFAM" id="SSF47226">
    <property type="entry name" value="Histidine-containing phosphotransfer domain, HPT domain"/>
    <property type="match status" value="1"/>
</dbReference>
<dbReference type="Pfam" id="PF02518">
    <property type="entry name" value="HATPase_c"/>
    <property type="match status" value="1"/>
</dbReference>
<comment type="catalytic activity">
    <reaction evidence="1">
        <text>ATP + protein L-histidine = ADP + protein N-phospho-L-histidine.</text>
        <dbReference type="EC" id="2.7.13.3"/>
    </reaction>
</comment>
<dbReference type="Gene3D" id="1.10.287.130">
    <property type="match status" value="1"/>
</dbReference>
<dbReference type="SUPFAM" id="SSF52172">
    <property type="entry name" value="CheY-like"/>
    <property type="match status" value="2"/>
</dbReference>
<evidence type="ECO:0000256" key="14">
    <source>
        <dbReference type="SAM" id="MobiDB-lite"/>
    </source>
</evidence>
<dbReference type="InterPro" id="IPR036097">
    <property type="entry name" value="HisK_dim/P_sf"/>
</dbReference>
<dbReference type="Gene3D" id="3.30.565.10">
    <property type="entry name" value="Histidine kinase-like ATPase, C-terminal domain"/>
    <property type="match status" value="1"/>
</dbReference>
<evidence type="ECO:0000256" key="8">
    <source>
        <dbReference type="ARBA" id="ARBA00022840"/>
    </source>
</evidence>
<dbReference type="PRINTS" id="PR00344">
    <property type="entry name" value="BCTRLSENSOR"/>
</dbReference>
<feature type="domain" description="Response regulatory" evidence="17">
    <location>
        <begin position="1274"/>
        <end position="1390"/>
    </location>
</feature>
<dbReference type="CDD" id="cd17546">
    <property type="entry name" value="REC_hyHK_CKI1_RcsC-like"/>
    <property type="match status" value="2"/>
</dbReference>
<name>A0ABP8LCH6_9BURK</name>
<feature type="modified residue" description="4-aspartylphosphate" evidence="13">
    <location>
        <position position="1323"/>
    </location>
</feature>
<dbReference type="EMBL" id="BAABEX010000024">
    <property type="protein sequence ID" value="GAA4426384.1"/>
    <property type="molecule type" value="Genomic_DNA"/>
</dbReference>
<dbReference type="Pfam" id="PF00512">
    <property type="entry name" value="HisKA"/>
    <property type="match status" value="1"/>
</dbReference>
<evidence type="ECO:0000256" key="4">
    <source>
        <dbReference type="ARBA" id="ARBA00022475"/>
    </source>
</evidence>
<dbReference type="Gene3D" id="1.20.120.160">
    <property type="entry name" value="HPT domain"/>
    <property type="match status" value="1"/>
</dbReference>
<dbReference type="CDD" id="cd00130">
    <property type="entry name" value="PAS"/>
    <property type="match status" value="2"/>
</dbReference>
<sequence>MSAAGRRHGAFWRWAGWCAVCAPRLSLAVALAGLLLVLPVRATESVPSPADALASPASVPAGPALRVALNDQFPPLAFRDGDGVLRGLYVDLWTLWSQRTGQPVQFVATAWADALAQLDAGQADVIDGITVTEERRRRYEFSEPYMQLDVALYHDASIAGIVDAATARGYVVGVGAGDACQTHLLAAGIPSIQTYRSYGEMVEAAVRQEVRVFCAHTVQANYHLGRLGASESFRHTPPLYSATGHWAVRRGDRATFARVTEGWARVGLAERRRIENRWLGAPVPQPEQPAVLRHLGIAGGVLATLVLLLVIWVRSMRSEVQRRTADLMQAQTVLRERVKEQRCLYAVFRASEDLSRPMADVLEQVARLLPMGWLHPDMAVARVEIDGVGAETGSLQGAVAQLSADIRVGSTVRGRVTVAYRFASPVQDDGPFLHEERELIDAVAERMAGMLQRRAAEERLQQSEAQFRNLFELTHQPSVLVADRKVIAVNAASLGLLHLQDADQLLGRSLIEMSPAHQPDGESSLAKGLRMMHLAIERGAHAFEWEHRRDDGSLFTARVLLTALQQDGRVVLHVVWDDITAQKRAERALAAHQQSLEATVAERTAALAAMAQTLKEANAEQQALFDAATVGLVFVKGRTILRCNRALETLFGYGPGEMQGQQTRLWYPDEDAYSDVGAALSRALAETGYFEGVRELVRRDGSRFWGHMSAQVMDRQDPSRGLAGVIVDVTAERTATEQLQRANAQQQAILDAASLGILLEQDGRVLQCNRRLEEMLGYERGALHGQPVQMLYAEESAWRHETESIEQRLAHGETFSMEQLARRRDDSTFWVRLSVRALDAGDLSRGRVVMVDDISIEHAVMDELKRARKLAEDAARSKADFLANMSHEIRTPMNSIVGMSHLLAKTPLSDKQQDYLHKIRGSSQHLLGLINDILDFSKIEAGKLSVERVEFNLEDLLHQVGTFVMDKVLAKGLEFIVDTGADVPLQLVGDPLRISQVLLNYVNNAVKFTEQGEIALRVRLVMAQGDELLLRLEVQDTGIGIDAEHQQRLFRSFEQADTSTTRKYGGTGLGLAISKSLAQLMGGDVGVESTPGVGSRFWFTVRVARGSQAAVPHLPEPDLRGRHVLVVDDHAAARDVLADQLRSMTFVVAQAASGTEAIDAVRRAQEAGEPFELVFLDWQMPAPDGIATARALQALPLTHRPQIVMVTGQEREDLLREARQCGVAQVLTKPVAASHLFDAAMQALGSSRPASVRASAPAPGAAQGMGLDRIAGARVLLVEDNLLNQEVACELLAAEGLAVDLAADGAQALQRLEHSIYDAVLMDLQMPVMDGFTATREIRKQARWSDLPIIAMTANAMDSDRRRCLDAGMNDHVPKPIDPDVLARALLRWIPARHATAPHAPGPASPEPSADAQALLAQLQAVPGLDAAAGLRRALGRDALYRSLLQRFAHSQSGAVEAVRAALQQADRDTAVRLAHSLKGVAGQVGAAGVQGDAAALEQALLAGADMAAIAPLLERLATPLQALVAGVQAALSGASGGAPAATGVAVPSPDRCLAMLERLRIGDFASVGDLEREADAWAQVLGVALTDVLTAARAYDFDEAHRLMHQGLAATGLVLPPPAPPPLAQARSPGDFA</sequence>
<evidence type="ECO:0000256" key="10">
    <source>
        <dbReference type="ARBA" id="ARBA00023012"/>
    </source>
</evidence>
<dbReference type="InterPro" id="IPR001789">
    <property type="entry name" value="Sig_transdc_resp-reg_receiver"/>
</dbReference>
<reference evidence="22" key="1">
    <citation type="journal article" date="2019" name="Int. J. Syst. Evol. Microbiol.">
        <title>The Global Catalogue of Microorganisms (GCM) 10K type strain sequencing project: providing services to taxonomists for standard genome sequencing and annotation.</title>
        <authorList>
            <consortium name="The Broad Institute Genomics Platform"/>
            <consortium name="The Broad Institute Genome Sequencing Center for Infectious Disease"/>
            <person name="Wu L."/>
            <person name="Ma J."/>
        </authorList>
    </citation>
    <scope>NUCLEOTIDE SEQUENCE [LARGE SCALE GENOMIC DNA]</scope>
    <source>
        <strain evidence="22">JCM 31890</strain>
    </source>
</reference>
<dbReference type="InterPro" id="IPR008207">
    <property type="entry name" value="Sig_transdc_His_kin_Hpt_dom"/>
</dbReference>
<dbReference type="PANTHER" id="PTHR45339:SF1">
    <property type="entry name" value="HYBRID SIGNAL TRANSDUCTION HISTIDINE KINASE J"/>
    <property type="match status" value="1"/>
</dbReference>